<protein>
    <submittedName>
        <fullName evidence="5">Adenine-specific methyltransferase</fullName>
        <ecNumber evidence="5">2.1.1.72</ecNumber>
    </submittedName>
</protein>
<keyword evidence="3" id="KW-0949">S-adenosyl-L-methionine</keyword>
<dbReference type="GO" id="GO:0009007">
    <property type="term" value="F:site-specific DNA-methyltransferase (adenine-specific) activity"/>
    <property type="evidence" value="ECO:0007669"/>
    <property type="project" value="UniProtKB-EC"/>
</dbReference>
<sequence>MTKHQDTINQHSPKKFKTILADPPWDVAQKGTHGAINHYQLMTVEDIKKMPVASLAEDNAHLWLWTYPAVLEQSFEVVRAWGFEPKSIFTWVKPRLGLGNYLRNCTEQMIFATRGKAPIKFKGQMNWGMFPVQDHSHKPEEVYSIIERCSEGDYLELFARRPVPSDKNWSVWGNEITSDVIIPNYPVPEYSKDALDFREAGQDE</sequence>
<name>A0AAW3GM37_STRSZ</name>
<dbReference type="Proteomes" id="UP000032278">
    <property type="component" value="Unassembled WGS sequence"/>
</dbReference>
<proteinExistence type="inferred from homology"/>
<gene>
    <name evidence="5" type="ORF">AT55_01571</name>
</gene>
<accession>A0AAW3GM37</accession>
<evidence type="ECO:0000256" key="2">
    <source>
        <dbReference type="ARBA" id="ARBA00022679"/>
    </source>
</evidence>
<dbReference type="EMBL" id="JAUE01000036">
    <property type="protein sequence ID" value="KIS17727.1"/>
    <property type="molecule type" value="Genomic_DNA"/>
</dbReference>
<dbReference type="PANTHER" id="PTHR12829:SF7">
    <property type="entry name" value="N6-ADENOSINE-METHYLTRANSFERASE CATALYTIC SUBUNIT"/>
    <property type="match status" value="1"/>
</dbReference>
<keyword evidence="2 5" id="KW-0808">Transferase</keyword>
<dbReference type="SUPFAM" id="SSF53335">
    <property type="entry name" value="S-adenosyl-L-methionine-dependent methyltransferases"/>
    <property type="match status" value="1"/>
</dbReference>
<reference evidence="5 6" key="1">
    <citation type="submission" date="2013-11" db="EMBL/GenBank/DDBJ databases">
        <authorList>
            <person name="da Piedade I."/>
            <person name="Tang M.H.E."/>
            <person name="Bojesen A.M."/>
        </authorList>
    </citation>
    <scope>NUCLEOTIDE SEQUENCE [LARGE SCALE GENOMIC DNA]</scope>
    <source>
        <strain evidence="5 6">Sz4is</strain>
    </source>
</reference>
<evidence type="ECO:0000313" key="6">
    <source>
        <dbReference type="Proteomes" id="UP000032278"/>
    </source>
</evidence>
<evidence type="ECO:0000256" key="1">
    <source>
        <dbReference type="ARBA" id="ARBA00022603"/>
    </source>
</evidence>
<dbReference type="Gene3D" id="3.40.50.150">
    <property type="entry name" value="Vaccinia Virus protein VP39"/>
    <property type="match status" value="1"/>
</dbReference>
<keyword evidence="1 5" id="KW-0489">Methyltransferase</keyword>
<evidence type="ECO:0000313" key="5">
    <source>
        <dbReference type="EMBL" id="KIS17727.1"/>
    </source>
</evidence>
<dbReference type="InterPro" id="IPR029063">
    <property type="entry name" value="SAM-dependent_MTases_sf"/>
</dbReference>
<dbReference type="EC" id="2.1.1.72" evidence="5"/>
<dbReference type="Pfam" id="PF05063">
    <property type="entry name" value="MT-A70"/>
    <property type="match status" value="1"/>
</dbReference>
<dbReference type="PANTHER" id="PTHR12829">
    <property type="entry name" value="N6-ADENOSINE-METHYLTRANSFERASE"/>
    <property type="match status" value="1"/>
</dbReference>
<dbReference type="PROSITE" id="PS51143">
    <property type="entry name" value="MT_A70"/>
    <property type="match status" value="1"/>
</dbReference>
<dbReference type="InterPro" id="IPR007757">
    <property type="entry name" value="MT-A70-like"/>
</dbReference>
<evidence type="ECO:0000256" key="4">
    <source>
        <dbReference type="PROSITE-ProRule" id="PRU00489"/>
    </source>
</evidence>
<evidence type="ECO:0000256" key="3">
    <source>
        <dbReference type="ARBA" id="ARBA00022691"/>
    </source>
</evidence>
<dbReference type="RefSeq" id="WP_021320735.1">
    <property type="nucleotide sequence ID" value="NZ_JAUE01000036.1"/>
</dbReference>
<comment type="caution">
    <text evidence="5">The sequence shown here is derived from an EMBL/GenBank/DDBJ whole genome shotgun (WGS) entry which is preliminary data.</text>
</comment>
<dbReference type="AlphaFoldDB" id="A0AAW3GM37"/>
<organism evidence="5 6">
    <name type="scientific">Streptococcus equi subsp. zooepidemicus Sz4is</name>
    <dbReference type="NCBI Taxonomy" id="1381082"/>
    <lineage>
        <taxon>Bacteria</taxon>
        <taxon>Bacillati</taxon>
        <taxon>Bacillota</taxon>
        <taxon>Bacilli</taxon>
        <taxon>Lactobacillales</taxon>
        <taxon>Streptococcaceae</taxon>
        <taxon>Streptococcus</taxon>
    </lineage>
</organism>
<dbReference type="GO" id="GO:0032259">
    <property type="term" value="P:methylation"/>
    <property type="evidence" value="ECO:0007669"/>
    <property type="project" value="UniProtKB-KW"/>
</dbReference>
<comment type="similarity">
    <text evidence="4">Belongs to the MT-A70-like family.</text>
</comment>